<protein>
    <recommendedName>
        <fullName evidence="7 18">Phosphatidate cytidylyltransferase</fullName>
        <ecNumber evidence="6 18">2.7.7.41</ecNumber>
    </recommendedName>
</protein>
<feature type="transmembrane region" description="Helical" evidence="20">
    <location>
        <begin position="244"/>
        <end position="264"/>
    </location>
</feature>
<dbReference type="STRING" id="642780.SAMN04488570_3852"/>
<comment type="similarity">
    <text evidence="5 18">Belongs to the CDS family.</text>
</comment>
<dbReference type="OrthoDB" id="9799199at2"/>
<evidence type="ECO:0000256" key="3">
    <source>
        <dbReference type="ARBA" id="ARBA00005119"/>
    </source>
</evidence>
<dbReference type="UniPathway" id="UPA00557">
    <property type="reaction ID" value="UER00614"/>
</dbReference>
<comment type="pathway">
    <text evidence="4">Lipid metabolism.</text>
</comment>
<keyword evidence="17" id="KW-1208">Phospholipid metabolism</keyword>
<sequence length="310" mass="32172">MSGPSPVTHTPPDPSPSDPTPADPTPADPTPAAVVATSRAGRNLPAAIGSGVGLGAAIVLSLVIWKPAFMLIVVAAVLVAVWELHQGLQARGIDIPQEPLMLGGSVMVLVAYFGGPENGPDGLVTATAVTALVTMLWLLRRGVTGYVQNATASVFTLIYVPFLGSFVALLLAEDGSNGVRGIVSFIVLTVASDIGGYVAGVLFGKHPMAPVISPKKSWEGFAGSALTCVVAGVLLVTYLLDAHWWIGVLLGLIAVVMATLGDLCESVMKRDLGIKDMSQIIPGHGGLMDRLDSLLATIAPIWLVLHYLVF</sequence>
<feature type="transmembrane region" description="Helical" evidence="20">
    <location>
        <begin position="151"/>
        <end position="172"/>
    </location>
</feature>
<dbReference type="InterPro" id="IPR000374">
    <property type="entry name" value="PC_trans"/>
</dbReference>
<dbReference type="PANTHER" id="PTHR46382:SF1">
    <property type="entry name" value="PHOSPHATIDATE CYTIDYLYLTRANSFERASE"/>
    <property type="match status" value="1"/>
</dbReference>
<evidence type="ECO:0000256" key="9">
    <source>
        <dbReference type="ARBA" id="ARBA00022516"/>
    </source>
</evidence>
<comment type="catalytic activity">
    <reaction evidence="1 18">
        <text>a 1,2-diacyl-sn-glycero-3-phosphate + CTP + H(+) = a CDP-1,2-diacyl-sn-glycerol + diphosphate</text>
        <dbReference type="Rhea" id="RHEA:16229"/>
        <dbReference type="ChEBI" id="CHEBI:15378"/>
        <dbReference type="ChEBI" id="CHEBI:33019"/>
        <dbReference type="ChEBI" id="CHEBI:37563"/>
        <dbReference type="ChEBI" id="CHEBI:58332"/>
        <dbReference type="ChEBI" id="CHEBI:58608"/>
        <dbReference type="EC" id="2.7.7.41"/>
    </reaction>
</comment>
<keyword evidence="15 20" id="KW-0472">Membrane</keyword>
<dbReference type="GO" id="GO:0004605">
    <property type="term" value="F:phosphatidate cytidylyltransferase activity"/>
    <property type="evidence" value="ECO:0007669"/>
    <property type="project" value="UniProtKB-EC"/>
</dbReference>
<evidence type="ECO:0000256" key="7">
    <source>
        <dbReference type="ARBA" id="ARBA00019373"/>
    </source>
</evidence>
<evidence type="ECO:0000256" key="11">
    <source>
        <dbReference type="ARBA" id="ARBA00022692"/>
    </source>
</evidence>
<evidence type="ECO:0000256" key="14">
    <source>
        <dbReference type="ARBA" id="ARBA00023098"/>
    </source>
</evidence>
<dbReference type="EC" id="2.7.7.41" evidence="6 18"/>
<keyword evidence="16" id="KW-0594">Phospholipid biosynthesis</keyword>
<evidence type="ECO:0000256" key="17">
    <source>
        <dbReference type="ARBA" id="ARBA00023264"/>
    </source>
</evidence>
<keyword evidence="22" id="KW-1185">Reference proteome</keyword>
<keyword evidence="13 20" id="KW-1133">Transmembrane helix</keyword>
<feature type="transmembrane region" description="Helical" evidence="20">
    <location>
        <begin position="44"/>
        <end position="63"/>
    </location>
</feature>
<organism evidence="21 22">
    <name type="scientific">Nocardioides scoriae</name>
    <dbReference type="NCBI Taxonomy" id="642780"/>
    <lineage>
        <taxon>Bacteria</taxon>
        <taxon>Bacillati</taxon>
        <taxon>Actinomycetota</taxon>
        <taxon>Actinomycetes</taxon>
        <taxon>Propionibacteriales</taxon>
        <taxon>Nocardioidaceae</taxon>
        <taxon>Nocardioides</taxon>
    </lineage>
</organism>
<evidence type="ECO:0000256" key="1">
    <source>
        <dbReference type="ARBA" id="ARBA00001698"/>
    </source>
</evidence>
<feature type="transmembrane region" description="Helical" evidence="20">
    <location>
        <begin position="220"/>
        <end position="238"/>
    </location>
</feature>
<gene>
    <name evidence="21" type="ORF">SAMN04488570_3852</name>
</gene>
<proteinExistence type="inferred from homology"/>
<feature type="compositionally biased region" description="Pro residues" evidence="19">
    <location>
        <begin position="9"/>
        <end position="29"/>
    </location>
</feature>
<keyword evidence="10 18" id="KW-0808">Transferase</keyword>
<dbReference type="Proteomes" id="UP000198859">
    <property type="component" value="Chromosome I"/>
</dbReference>
<feature type="region of interest" description="Disordered" evidence="19">
    <location>
        <begin position="1"/>
        <end position="32"/>
    </location>
</feature>
<dbReference type="AlphaFoldDB" id="A0A1H1YHN0"/>
<evidence type="ECO:0000256" key="2">
    <source>
        <dbReference type="ARBA" id="ARBA00004651"/>
    </source>
</evidence>
<evidence type="ECO:0000256" key="10">
    <source>
        <dbReference type="ARBA" id="ARBA00022679"/>
    </source>
</evidence>
<feature type="transmembrane region" description="Helical" evidence="20">
    <location>
        <begin position="122"/>
        <end position="139"/>
    </location>
</feature>
<evidence type="ECO:0000256" key="15">
    <source>
        <dbReference type="ARBA" id="ARBA00023136"/>
    </source>
</evidence>
<comment type="pathway">
    <text evidence="3 18">Phospholipid metabolism; CDP-diacylglycerol biosynthesis; CDP-diacylglycerol from sn-glycerol 3-phosphate: step 3/3.</text>
</comment>
<keyword evidence="14" id="KW-0443">Lipid metabolism</keyword>
<evidence type="ECO:0000313" key="22">
    <source>
        <dbReference type="Proteomes" id="UP000198859"/>
    </source>
</evidence>
<dbReference type="PANTHER" id="PTHR46382">
    <property type="entry name" value="PHOSPHATIDATE CYTIDYLYLTRANSFERASE"/>
    <property type="match status" value="1"/>
</dbReference>
<name>A0A1H1YHN0_9ACTN</name>
<feature type="transmembrane region" description="Helical" evidence="20">
    <location>
        <begin position="178"/>
        <end position="199"/>
    </location>
</feature>
<evidence type="ECO:0000313" key="21">
    <source>
        <dbReference type="EMBL" id="SDT20937.1"/>
    </source>
</evidence>
<evidence type="ECO:0000256" key="18">
    <source>
        <dbReference type="RuleBase" id="RU003938"/>
    </source>
</evidence>
<evidence type="ECO:0000256" key="6">
    <source>
        <dbReference type="ARBA" id="ARBA00012487"/>
    </source>
</evidence>
<evidence type="ECO:0000256" key="13">
    <source>
        <dbReference type="ARBA" id="ARBA00022989"/>
    </source>
</evidence>
<keyword evidence="12 18" id="KW-0548">Nucleotidyltransferase</keyword>
<keyword evidence="9" id="KW-0444">Lipid biosynthesis</keyword>
<keyword evidence="8" id="KW-1003">Cell membrane</keyword>
<evidence type="ECO:0000256" key="16">
    <source>
        <dbReference type="ARBA" id="ARBA00023209"/>
    </source>
</evidence>
<dbReference type="PROSITE" id="PS01315">
    <property type="entry name" value="CDS"/>
    <property type="match status" value="1"/>
</dbReference>
<evidence type="ECO:0000256" key="20">
    <source>
        <dbReference type="SAM" id="Phobius"/>
    </source>
</evidence>
<dbReference type="GO" id="GO:0016024">
    <property type="term" value="P:CDP-diacylglycerol biosynthetic process"/>
    <property type="evidence" value="ECO:0007669"/>
    <property type="project" value="UniProtKB-UniPathway"/>
</dbReference>
<reference evidence="22" key="1">
    <citation type="submission" date="2016-10" db="EMBL/GenBank/DDBJ databases">
        <authorList>
            <person name="Varghese N."/>
            <person name="Submissions S."/>
        </authorList>
    </citation>
    <scope>NUCLEOTIDE SEQUENCE [LARGE SCALE GENOMIC DNA]</scope>
    <source>
        <strain evidence="22">DSM 22127</strain>
    </source>
</reference>
<keyword evidence="11 18" id="KW-0812">Transmembrane</keyword>
<feature type="transmembrane region" description="Helical" evidence="20">
    <location>
        <begin position="69"/>
        <end position="88"/>
    </location>
</feature>
<evidence type="ECO:0000256" key="12">
    <source>
        <dbReference type="ARBA" id="ARBA00022695"/>
    </source>
</evidence>
<comment type="subcellular location">
    <subcellularLocation>
        <location evidence="2">Cell membrane</location>
        <topology evidence="2">Multi-pass membrane protein</topology>
    </subcellularLocation>
</comment>
<evidence type="ECO:0000256" key="19">
    <source>
        <dbReference type="SAM" id="MobiDB-lite"/>
    </source>
</evidence>
<dbReference type="Pfam" id="PF01148">
    <property type="entry name" value="CTP_transf_1"/>
    <property type="match status" value="1"/>
</dbReference>
<evidence type="ECO:0000256" key="4">
    <source>
        <dbReference type="ARBA" id="ARBA00005189"/>
    </source>
</evidence>
<evidence type="ECO:0000256" key="8">
    <source>
        <dbReference type="ARBA" id="ARBA00022475"/>
    </source>
</evidence>
<dbReference type="EMBL" id="LT629757">
    <property type="protein sequence ID" value="SDT20937.1"/>
    <property type="molecule type" value="Genomic_DNA"/>
</dbReference>
<accession>A0A1H1YHN0</accession>
<evidence type="ECO:0000256" key="5">
    <source>
        <dbReference type="ARBA" id="ARBA00010185"/>
    </source>
</evidence>
<dbReference type="GO" id="GO:0005886">
    <property type="term" value="C:plasma membrane"/>
    <property type="evidence" value="ECO:0007669"/>
    <property type="project" value="UniProtKB-SubCell"/>
</dbReference>